<protein>
    <submittedName>
        <fullName evidence="1">Uncharacterized protein</fullName>
    </submittedName>
</protein>
<keyword evidence="2" id="KW-1185">Reference proteome</keyword>
<sequence>MRYDELEAAIRHLIDTTGDERLRVFGAETVALLVRDERLLDIAAEGELDEDAVAALTIARQDVRTADAGELRELMTRIDDGVLTDGDMDPELLITLAALEHWTTYLETGRRGELYELALRSVEQVDFQVSPDLGDFLAAPEMAAEYERIQRLLTP</sequence>
<evidence type="ECO:0000313" key="2">
    <source>
        <dbReference type="Proteomes" id="UP000295626"/>
    </source>
</evidence>
<dbReference type="Proteomes" id="UP000295626">
    <property type="component" value="Unassembled WGS sequence"/>
</dbReference>
<evidence type="ECO:0000313" key="1">
    <source>
        <dbReference type="EMBL" id="TDB97037.1"/>
    </source>
</evidence>
<proteinExistence type="predicted"/>
<organism evidence="1 2">
    <name type="scientific">Micromonospora fluostatini</name>
    <dbReference type="NCBI Taxonomy" id="1629071"/>
    <lineage>
        <taxon>Bacteria</taxon>
        <taxon>Bacillati</taxon>
        <taxon>Actinomycetota</taxon>
        <taxon>Actinomycetes</taxon>
        <taxon>Micromonosporales</taxon>
        <taxon>Micromonosporaceae</taxon>
        <taxon>Micromonospora</taxon>
    </lineage>
</organism>
<gene>
    <name evidence="1" type="ORF">E1091_08800</name>
</gene>
<comment type="caution">
    <text evidence="1">The sequence shown here is derived from an EMBL/GenBank/DDBJ whole genome shotgun (WGS) entry which is preliminary data.</text>
</comment>
<name>A0ABY2DHZ9_9ACTN</name>
<accession>A0ABY2DHZ9</accession>
<reference evidence="1 2" key="1">
    <citation type="submission" date="2019-02" db="EMBL/GenBank/DDBJ databases">
        <title>Draft genome sequences of novel Actinobacteria.</title>
        <authorList>
            <person name="Sahin N."/>
            <person name="Ay H."/>
            <person name="Saygin H."/>
        </authorList>
    </citation>
    <scope>NUCLEOTIDE SEQUENCE [LARGE SCALE GENOMIC DNA]</scope>
    <source>
        <strain evidence="1 2">JCM 30529</strain>
    </source>
</reference>
<dbReference type="EMBL" id="SMKE01000245">
    <property type="protein sequence ID" value="TDB97037.1"/>
    <property type="molecule type" value="Genomic_DNA"/>
</dbReference>